<keyword evidence="4" id="KW-1185">Reference proteome</keyword>
<evidence type="ECO:0000313" key="2">
    <source>
        <dbReference type="EMBL" id="GMA26666.1"/>
    </source>
</evidence>
<protein>
    <submittedName>
        <fullName evidence="1">Uncharacterized protein</fullName>
    </submittedName>
</protein>
<accession>A0ABQ6HW55</accession>
<sequence>MTDTKLPQPFRSGDVRPGNVLAVDGLRGRWSVWSAGPESSTWWLLPIDDAARADVNRNAASILHRSAGAIAVATKSLRNAR</sequence>
<reference evidence="1" key="3">
    <citation type="submission" date="2023-02" db="EMBL/GenBank/DDBJ databases">
        <authorList>
            <person name="Sun Q."/>
            <person name="Mori K."/>
        </authorList>
    </citation>
    <scope>NUCLEOTIDE SEQUENCE</scope>
    <source>
        <strain evidence="1">NBRC 106348</strain>
    </source>
</reference>
<comment type="caution">
    <text evidence="1">The sequence shown here is derived from an EMBL/GenBank/DDBJ whole genome shotgun (WGS) entry which is preliminary data.</text>
</comment>
<proteinExistence type="predicted"/>
<organism evidence="1 4">
    <name type="scientific">Luteimicrobium album</name>
    <dbReference type="NCBI Taxonomy" id="1054550"/>
    <lineage>
        <taxon>Bacteria</taxon>
        <taxon>Bacillati</taxon>
        <taxon>Actinomycetota</taxon>
        <taxon>Actinomycetes</taxon>
        <taxon>Micrococcales</taxon>
        <taxon>Luteimicrobium</taxon>
    </lineage>
</organism>
<reference evidence="1" key="1">
    <citation type="journal article" date="2014" name="Int. J. Syst. Evol. Microbiol.">
        <title>Complete genome of a new Firmicutes species belonging to the dominant human colonic microbiota ('Ruminococcus bicirculans') reveals two chromosomes and a selective capacity to utilize plant glucans.</title>
        <authorList>
            <consortium name="NISC Comparative Sequencing Program"/>
            <person name="Wegmann U."/>
            <person name="Louis P."/>
            <person name="Goesmann A."/>
            <person name="Henrissat B."/>
            <person name="Duncan S.H."/>
            <person name="Flint H.J."/>
        </authorList>
    </citation>
    <scope>NUCLEOTIDE SEQUENCE</scope>
    <source>
        <strain evidence="1">NBRC 106348</strain>
    </source>
</reference>
<evidence type="ECO:0000313" key="1">
    <source>
        <dbReference type="EMBL" id="GMA22261.1"/>
    </source>
</evidence>
<dbReference type="RefSeq" id="WP_284291144.1">
    <property type="nucleotide sequence ID" value="NZ_BSUK01000001.1"/>
</dbReference>
<gene>
    <name evidence="1" type="ORF">GCM10025864_00200</name>
    <name evidence="2" type="ORF">GCM10025864_44250</name>
    <name evidence="3" type="ORF">GCM10025864_44870</name>
</gene>
<evidence type="ECO:0000313" key="4">
    <source>
        <dbReference type="Proteomes" id="UP001157091"/>
    </source>
</evidence>
<dbReference type="EMBL" id="BSUK01000001">
    <property type="protein sequence ID" value="GMA22261.1"/>
    <property type="molecule type" value="Genomic_DNA"/>
</dbReference>
<reference evidence="4" key="2">
    <citation type="journal article" date="2019" name="Int. J. Syst. Evol. Microbiol.">
        <title>The Global Catalogue of Microorganisms (GCM) 10K type strain sequencing project: providing services to taxonomists for standard genome sequencing and annotation.</title>
        <authorList>
            <consortium name="The Broad Institute Genomics Platform"/>
            <consortium name="The Broad Institute Genome Sequencing Center for Infectious Disease"/>
            <person name="Wu L."/>
            <person name="Ma J."/>
        </authorList>
    </citation>
    <scope>NUCLEOTIDE SEQUENCE [LARGE SCALE GENOMIC DNA]</scope>
    <source>
        <strain evidence="4">NBRC 106348</strain>
    </source>
</reference>
<dbReference type="EMBL" id="BSUK01000001">
    <property type="protein sequence ID" value="GMA26666.1"/>
    <property type="molecule type" value="Genomic_DNA"/>
</dbReference>
<evidence type="ECO:0000313" key="3">
    <source>
        <dbReference type="EMBL" id="GMA26728.1"/>
    </source>
</evidence>
<dbReference type="EMBL" id="BSUK01000001">
    <property type="protein sequence ID" value="GMA26728.1"/>
    <property type="molecule type" value="Genomic_DNA"/>
</dbReference>
<dbReference type="Proteomes" id="UP001157091">
    <property type="component" value="Unassembled WGS sequence"/>
</dbReference>
<name>A0ABQ6HW55_9MICO</name>